<name>A0ACB8XS00_ARCLA</name>
<evidence type="ECO:0000313" key="1">
    <source>
        <dbReference type="EMBL" id="KAI3669529.1"/>
    </source>
</evidence>
<reference evidence="1 2" key="2">
    <citation type="journal article" date="2022" name="Mol. Ecol. Resour.">
        <title>The genomes of chicory, endive, great burdock and yacon provide insights into Asteraceae paleo-polyploidization history and plant inulin production.</title>
        <authorList>
            <person name="Fan W."/>
            <person name="Wang S."/>
            <person name="Wang H."/>
            <person name="Wang A."/>
            <person name="Jiang F."/>
            <person name="Liu H."/>
            <person name="Zhao H."/>
            <person name="Xu D."/>
            <person name="Zhang Y."/>
        </authorList>
    </citation>
    <scope>NUCLEOTIDE SEQUENCE [LARGE SCALE GENOMIC DNA]</scope>
    <source>
        <strain evidence="2">cv. Niubang</strain>
    </source>
</reference>
<dbReference type="Proteomes" id="UP001055879">
    <property type="component" value="Linkage Group LG16"/>
</dbReference>
<dbReference type="EMBL" id="CM042062">
    <property type="protein sequence ID" value="KAI3669529.1"/>
    <property type="molecule type" value="Genomic_DNA"/>
</dbReference>
<proteinExistence type="predicted"/>
<comment type="caution">
    <text evidence="1">The sequence shown here is derived from an EMBL/GenBank/DDBJ whole genome shotgun (WGS) entry which is preliminary data.</text>
</comment>
<sequence>MGARKRGPSKQPLPPAVESNPKSSESTTTSTEPQITLAKPSKILLFSLFRCLLCNPNDDSVASRYVIRRNLFGYNINKRGTPQGLIKVPESLGIVVGTVFLLVAILFQYFNFTSDSNIHLLL</sequence>
<protein>
    <submittedName>
        <fullName evidence="1">Uncharacterized protein</fullName>
    </submittedName>
</protein>
<gene>
    <name evidence="1" type="ORF">L6452_40765</name>
</gene>
<evidence type="ECO:0000313" key="2">
    <source>
        <dbReference type="Proteomes" id="UP001055879"/>
    </source>
</evidence>
<reference evidence="2" key="1">
    <citation type="journal article" date="2022" name="Mol. Ecol. Resour.">
        <title>The genomes of chicory, endive, great burdock and yacon provide insights into Asteraceae palaeo-polyploidization history and plant inulin production.</title>
        <authorList>
            <person name="Fan W."/>
            <person name="Wang S."/>
            <person name="Wang H."/>
            <person name="Wang A."/>
            <person name="Jiang F."/>
            <person name="Liu H."/>
            <person name="Zhao H."/>
            <person name="Xu D."/>
            <person name="Zhang Y."/>
        </authorList>
    </citation>
    <scope>NUCLEOTIDE SEQUENCE [LARGE SCALE GENOMIC DNA]</scope>
    <source>
        <strain evidence="2">cv. Niubang</strain>
    </source>
</reference>
<accession>A0ACB8XS00</accession>
<organism evidence="1 2">
    <name type="scientific">Arctium lappa</name>
    <name type="common">Greater burdock</name>
    <name type="synonym">Lappa major</name>
    <dbReference type="NCBI Taxonomy" id="4217"/>
    <lineage>
        <taxon>Eukaryota</taxon>
        <taxon>Viridiplantae</taxon>
        <taxon>Streptophyta</taxon>
        <taxon>Embryophyta</taxon>
        <taxon>Tracheophyta</taxon>
        <taxon>Spermatophyta</taxon>
        <taxon>Magnoliopsida</taxon>
        <taxon>eudicotyledons</taxon>
        <taxon>Gunneridae</taxon>
        <taxon>Pentapetalae</taxon>
        <taxon>asterids</taxon>
        <taxon>campanulids</taxon>
        <taxon>Asterales</taxon>
        <taxon>Asteraceae</taxon>
        <taxon>Carduoideae</taxon>
        <taxon>Cardueae</taxon>
        <taxon>Arctiinae</taxon>
        <taxon>Arctium</taxon>
    </lineage>
</organism>
<keyword evidence="2" id="KW-1185">Reference proteome</keyword>